<feature type="domain" description="Moybdenum cofactor oxidoreductase dimerisation" evidence="6">
    <location>
        <begin position="272"/>
        <end position="365"/>
    </location>
</feature>
<evidence type="ECO:0000256" key="4">
    <source>
        <dbReference type="ARBA" id="ARBA00023002"/>
    </source>
</evidence>
<keyword evidence="4" id="KW-0560">Oxidoreductase</keyword>
<gene>
    <name evidence="7" type="ORF">GCM10009844_14440</name>
</gene>
<accession>A0ABN2ZIS8</accession>
<feature type="domain" description="Oxidoreductase molybdopterin-binding" evidence="5">
    <location>
        <begin position="55"/>
        <end position="226"/>
    </location>
</feature>
<evidence type="ECO:0000256" key="1">
    <source>
        <dbReference type="ARBA" id="ARBA00001924"/>
    </source>
</evidence>
<evidence type="ECO:0000256" key="2">
    <source>
        <dbReference type="ARBA" id="ARBA00022505"/>
    </source>
</evidence>
<dbReference type="InterPro" id="IPR005066">
    <property type="entry name" value="MoCF_OxRdtse_dimer"/>
</dbReference>
<comment type="caution">
    <text evidence="7">The sequence shown here is derived from an EMBL/GenBank/DDBJ whole genome shotgun (WGS) entry which is preliminary data.</text>
</comment>
<protein>
    <submittedName>
        <fullName evidence="7">Sulfite oxidase</fullName>
    </submittedName>
</protein>
<dbReference type="InterPro" id="IPR036374">
    <property type="entry name" value="OxRdtase_Mopterin-bd_sf"/>
</dbReference>
<evidence type="ECO:0000259" key="5">
    <source>
        <dbReference type="Pfam" id="PF00174"/>
    </source>
</evidence>
<dbReference type="PANTHER" id="PTHR19372">
    <property type="entry name" value="SULFITE REDUCTASE"/>
    <property type="match status" value="1"/>
</dbReference>
<dbReference type="Gene3D" id="3.90.420.10">
    <property type="entry name" value="Oxidoreductase, molybdopterin-binding domain"/>
    <property type="match status" value="1"/>
</dbReference>
<evidence type="ECO:0000313" key="8">
    <source>
        <dbReference type="Proteomes" id="UP001501771"/>
    </source>
</evidence>
<evidence type="ECO:0000256" key="3">
    <source>
        <dbReference type="ARBA" id="ARBA00022723"/>
    </source>
</evidence>
<keyword evidence="3" id="KW-0479">Metal-binding</keyword>
<dbReference type="EMBL" id="BAAAQR010000003">
    <property type="protein sequence ID" value="GAA2142820.1"/>
    <property type="molecule type" value="Genomic_DNA"/>
</dbReference>
<dbReference type="SUPFAM" id="SSF56524">
    <property type="entry name" value="Oxidoreductase molybdopterin-binding domain"/>
    <property type="match status" value="1"/>
</dbReference>
<proteinExistence type="predicted"/>
<comment type="cofactor">
    <cofactor evidence="1">
        <name>Mo-molybdopterin</name>
        <dbReference type="ChEBI" id="CHEBI:71302"/>
    </cofactor>
</comment>
<dbReference type="Proteomes" id="UP001501771">
    <property type="component" value="Unassembled WGS sequence"/>
</dbReference>
<dbReference type="InterPro" id="IPR014756">
    <property type="entry name" value="Ig_E-set"/>
</dbReference>
<reference evidence="7 8" key="1">
    <citation type="journal article" date="2019" name="Int. J. Syst. Evol. Microbiol.">
        <title>The Global Catalogue of Microorganisms (GCM) 10K type strain sequencing project: providing services to taxonomists for standard genome sequencing and annotation.</title>
        <authorList>
            <consortium name="The Broad Institute Genomics Platform"/>
            <consortium name="The Broad Institute Genome Sequencing Center for Infectious Disease"/>
            <person name="Wu L."/>
            <person name="Ma J."/>
        </authorList>
    </citation>
    <scope>NUCLEOTIDE SEQUENCE [LARGE SCALE GENOMIC DNA]</scope>
    <source>
        <strain evidence="7 8">JCM 16022</strain>
    </source>
</reference>
<dbReference type="InterPro" id="IPR008335">
    <property type="entry name" value="Mopterin_OxRdtase_euk"/>
</dbReference>
<dbReference type="Pfam" id="PF03404">
    <property type="entry name" value="Mo-co_dimer"/>
    <property type="match status" value="1"/>
</dbReference>
<dbReference type="PRINTS" id="PR00407">
    <property type="entry name" value="EUMOPTERIN"/>
</dbReference>
<sequence>MTTFDEETSPRARLAEPGEAISYDELRLATRNHGMPLEMLDLDVTPPGLHYVLVHYDIPLLDPGQWRLEVDGHVERPLSLDLADLLGRPTVTHRVTLECAGNGRARTSPRPISQPWLDEAVGTAEWTGVPLAPLLEEAGVREGAVDVVFTGADHGVERGVEQDYQRGISLAEAQSDRLFLAHTMNGQPLLPQHGAPLRLLVPGWYGMAHVKWLVRITVLDRAFDGYQNATAYRITQDADDPGEPVDRIRPRALVRPPGFPEFQTRTRVVDVGSHQLRGRAWSGLAPVDRVEVSVDGGETWADAELGPAGGEHEWRSWSWTWQAEAPGRYELCARATDAAGNVQPVEQRWNRQAMANNHVQRVPVVVR</sequence>
<evidence type="ECO:0000313" key="7">
    <source>
        <dbReference type="EMBL" id="GAA2142820.1"/>
    </source>
</evidence>
<dbReference type="Gene3D" id="2.60.40.650">
    <property type="match status" value="1"/>
</dbReference>
<keyword evidence="8" id="KW-1185">Reference proteome</keyword>
<evidence type="ECO:0000259" key="6">
    <source>
        <dbReference type="Pfam" id="PF03404"/>
    </source>
</evidence>
<dbReference type="SUPFAM" id="SSF81296">
    <property type="entry name" value="E set domains"/>
    <property type="match status" value="1"/>
</dbReference>
<dbReference type="InterPro" id="IPR000572">
    <property type="entry name" value="OxRdtase_Mopterin-bd_dom"/>
</dbReference>
<dbReference type="Pfam" id="PF00174">
    <property type="entry name" value="Oxidored_molyb"/>
    <property type="match status" value="1"/>
</dbReference>
<dbReference type="RefSeq" id="WP_344149564.1">
    <property type="nucleotide sequence ID" value="NZ_BAAAQR010000003.1"/>
</dbReference>
<name>A0ABN2ZIS8_9ACTN</name>
<dbReference type="PANTHER" id="PTHR19372:SF7">
    <property type="entry name" value="SULFITE OXIDASE, MITOCHONDRIAL"/>
    <property type="match status" value="1"/>
</dbReference>
<organism evidence="7 8">
    <name type="scientific">Nocardioides koreensis</name>
    <dbReference type="NCBI Taxonomy" id="433651"/>
    <lineage>
        <taxon>Bacteria</taxon>
        <taxon>Bacillati</taxon>
        <taxon>Actinomycetota</taxon>
        <taxon>Actinomycetes</taxon>
        <taxon>Propionibacteriales</taxon>
        <taxon>Nocardioidaceae</taxon>
        <taxon>Nocardioides</taxon>
    </lineage>
</organism>
<dbReference type="CDD" id="cd02110">
    <property type="entry name" value="SO_family_Moco_dimer"/>
    <property type="match status" value="1"/>
</dbReference>
<keyword evidence="2" id="KW-0500">Molybdenum</keyword>